<proteinExistence type="predicted"/>
<protein>
    <submittedName>
        <fullName evidence="2">Uncharacterized protein</fullName>
    </submittedName>
</protein>
<dbReference type="EMBL" id="LBTR01000047">
    <property type="protein sequence ID" value="KKQ43585.1"/>
    <property type="molecule type" value="Genomic_DNA"/>
</dbReference>
<evidence type="ECO:0000256" key="1">
    <source>
        <dbReference type="SAM" id="Phobius"/>
    </source>
</evidence>
<organism evidence="2 3">
    <name type="scientific">Candidatus Woesebacteria bacterium GW2011_GWA1_37_8</name>
    <dbReference type="NCBI Taxonomy" id="1618546"/>
    <lineage>
        <taxon>Bacteria</taxon>
        <taxon>Candidatus Woeseibacteriota</taxon>
    </lineage>
</organism>
<gene>
    <name evidence="2" type="ORF">US62_C0047G0009</name>
</gene>
<reference evidence="2 3" key="1">
    <citation type="journal article" date="2015" name="Nature">
        <title>rRNA introns, odd ribosomes, and small enigmatic genomes across a large radiation of phyla.</title>
        <authorList>
            <person name="Brown C.T."/>
            <person name="Hug L.A."/>
            <person name="Thomas B.C."/>
            <person name="Sharon I."/>
            <person name="Castelle C.J."/>
            <person name="Singh A."/>
            <person name="Wilkins M.J."/>
            <person name="Williams K.H."/>
            <person name="Banfield J.F."/>
        </authorList>
    </citation>
    <scope>NUCLEOTIDE SEQUENCE [LARGE SCALE GENOMIC DNA]</scope>
</reference>
<evidence type="ECO:0000313" key="3">
    <source>
        <dbReference type="Proteomes" id="UP000034603"/>
    </source>
</evidence>
<evidence type="ECO:0000313" key="2">
    <source>
        <dbReference type="EMBL" id="KKQ43585.1"/>
    </source>
</evidence>
<name>A0A0G0HYA9_9BACT</name>
<keyword evidence="1" id="KW-0812">Transmembrane</keyword>
<keyword evidence="1" id="KW-1133">Transmembrane helix</keyword>
<comment type="caution">
    <text evidence="2">The sequence shown here is derived from an EMBL/GenBank/DDBJ whole genome shotgun (WGS) entry which is preliminary data.</text>
</comment>
<feature type="transmembrane region" description="Helical" evidence="1">
    <location>
        <begin position="25"/>
        <end position="45"/>
    </location>
</feature>
<dbReference type="AlphaFoldDB" id="A0A0G0HYA9"/>
<dbReference type="Proteomes" id="UP000034603">
    <property type="component" value="Unassembled WGS sequence"/>
</dbReference>
<accession>A0A0G0HYA9</accession>
<feature type="transmembrane region" description="Helical" evidence="1">
    <location>
        <begin position="88"/>
        <end position="105"/>
    </location>
</feature>
<keyword evidence="1" id="KW-0472">Membrane</keyword>
<sequence length="106" mass="11944">MILGASTMGAKLLGRIINYTEDKTITISTGYITFLLGLATVTAHNLWVSDWRVAITILGWTTLLKGIEKIAFPGRVNKVAQKFKSQQTLWGFIIFLMGAWLFWMSF</sequence>